<proteinExistence type="predicted"/>
<feature type="region of interest" description="Disordered" evidence="5">
    <location>
        <begin position="1"/>
        <end position="146"/>
    </location>
</feature>
<protein>
    <recommendedName>
        <fullName evidence="6">Protein kinase domain-containing protein</fullName>
    </recommendedName>
</protein>
<keyword evidence="1" id="KW-0808">Transferase</keyword>
<dbReference type="InterPro" id="IPR000719">
    <property type="entry name" value="Prot_kinase_dom"/>
</dbReference>
<evidence type="ECO:0000313" key="7">
    <source>
        <dbReference type="EMBL" id="KAF5349268.1"/>
    </source>
</evidence>
<dbReference type="InterPro" id="IPR001245">
    <property type="entry name" value="Ser-Thr/Tyr_kinase_cat_dom"/>
</dbReference>
<dbReference type="InterPro" id="IPR011009">
    <property type="entry name" value="Kinase-like_dom_sf"/>
</dbReference>
<keyword evidence="4" id="KW-0067">ATP-binding</keyword>
<dbReference type="GO" id="GO:0004674">
    <property type="term" value="F:protein serine/threonine kinase activity"/>
    <property type="evidence" value="ECO:0007669"/>
    <property type="project" value="TreeGrafter"/>
</dbReference>
<dbReference type="PANTHER" id="PTHR44329">
    <property type="entry name" value="SERINE/THREONINE-PROTEIN KINASE TNNI3K-RELATED"/>
    <property type="match status" value="1"/>
</dbReference>
<dbReference type="OrthoDB" id="122279at2759"/>
<dbReference type="Gene3D" id="1.10.510.10">
    <property type="entry name" value="Transferase(Phosphotransferase) domain 1"/>
    <property type="match status" value="1"/>
</dbReference>
<dbReference type="PRINTS" id="PR00109">
    <property type="entry name" value="TYRKINASE"/>
</dbReference>
<evidence type="ECO:0000259" key="6">
    <source>
        <dbReference type="PROSITE" id="PS50011"/>
    </source>
</evidence>
<evidence type="ECO:0000256" key="2">
    <source>
        <dbReference type="ARBA" id="ARBA00022741"/>
    </source>
</evidence>
<evidence type="ECO:0000256" key="1">
    <source>
        <dbReference type="ARBA" id="ARBA00022679"/>
    </source>
</evidence>
<feature type="compositionally biased region" description="Gly residues" evidence="5">
    <location>
        <begin position="114"/>
        <end position="127"/>
    </location>
</feature>
<accession>A0A8H5CYA1</accession>
<gene>
    <name evidence="7" type="ORF">D9756_009384</name>
</gene>
<evidence type="ECO:0000256" key="3">
    <source>
        <dbReference type="ARBA" id="ARBA00022777"/>
    </source>
</evidence>
<dbReference type="PROSITE" id="PS50011">
    <property type="entry name" value="PROTEIN_KINASE_DOM"/>
    <property type="match status" value="1"/>
</dbReference>
<dbReference type="InterPro" id="IPR008271">
    <property type="entry name" value="Ser/Thr_kinase_AS"/>
</dbReference>
<feature type="compositionally biased region" description="Acidic residues" evidence="5">
    <location>
        <begin position="62"/>
        <end position="98"/>
    </location>
</feature>
<name>A0A8H5CYA1_9AGAR</name>
<feature type="compositionally biased region" description="Polar residues" evidence="5">
    <location>
        <begin position="547"/>
        <end position="565"/>
    </location>
</feature>
<feature type="region of interest" description="Disordered" evidence="5">
    <location>
        <begin position="542"/>
        <end position="565"/>
    </location>
</feature>
<evidence type="ECO:0000256" key="4">
    <source>
        <dbReference type="ARBA" id="ARBA00022840"/>
    </source>
</evidence>
<feature type="compositionally biased region" description="Acidic residues" evidence="5">
    <location>
        <begin position="1"/>
        <end position="35"/>
    </location>
</feature>
<dbReference type="SMART" id="SM00220">
    <property type="entry name" value="S_TKc"/>
    <property type="match status" value="1"/>
</dbReference>
<dbReference type="GO" id="GO:0005524">
    <property type="term" value="F:ATP binding"/>
    <property type="evidence" value="ECO:0007669"/>
    <property type="project" value="UniProtKB-KW"/>
</dbReference>
<reference evidence="7 8" key="1">
    <citation type="journal article" date="2020" name="ISME J.">
        <title>Uncovering the hidden diversity of litter-decomposition mechanisms in mushroom-forming fungi.</title>
        <authorList>
            <person name="Floudas D."/>
            <person name="Bentzer J."/>
            <person name="Ahren D."/>
            <person name="Johansson T."/>
            <person name="Persson P."/>
            <person name="Tunlid A."/>
        </authorList>
    </citation>
    <scope>NUCLEOTIDE SEQUENCE [LARGE SCALE GENOMIC DNA]</scope>
    <source>
        <strain evidence="7 8">CBS 146.42</strain>
    </source>
</reference>
<comment type="caution">
    <text evidence="7">The sequence shown here is derived from an EMBL/GenBank/DDBJ whole genome shotgun (WGS) entry which is preliminary data.</text>
</comment>
<evidence type="ECO:0000256" key="5">
    <source>
        <dbReference type="SAM" id="MobiDB-lite"/>
    </source>
</evidence>
<sequence>MSDYSDDDYGGYDDHDDGGGDFDDNEDLDYSDEENSLSLDGETGVMEYSPGPSSPMASTGELPDELEDPSDDEDRDDDDDDDDNNEDHDSEDSDESEEMHDGRTDSQQSSDSEGYGGGWGGGRGGGISFPTLVAGSSSQQKVELPSRTVDPLTTEVHDLIGNILTSSQGRKKLAHAKGRTAQTLLDILQKLLDNQDTPRVLRSKILKATLQLCGRSQKHPSCPTLPEIENRSDPMQSGSFGEVSRGNCKGHLVCLKVAKIYQDRDINYLIRSYAREALMWSQLEHSNVLPFYGIYRLKNDAFGRVCLVSPWMPNGNIVDYLRDHPEAPRILLTQSALAGLKYLHEENIVHSDIKGANILVKPNGFACLADFGLSTVIDESILQWTSTQTTGPTGTLRFEAPELVGDRSEDVSPSKPTFKSDVFSMASAMYQTDRRDPTEQAPSAELEQSELTDEIWHLMRRCWARSPEERPTIQEIVEELKNIPHNAVTKRRMTRRAQEIQANDAGRVVAPTSRNFRSIIRGQEESAFSTAEVKVLKSCVPKEDDTGGTSASLNQNQDIPQPAHN</sequence>
<dbReference type="InterPro" id="IPR051681">
    <property type="entry name" value="Ser/Thr_Kinases-Pseudokinases"/>
</dbReference>
<dbReference type="SUPFAM" id="SSF56112">
    <property type="entry name" value="Protein kinase-like (PK-like)"/>
    <property type="match status" value="1"/>
</dbReference>
<dbReference type="Pfam" id="PF07714">
    <property type="entry name" value="PK_Tyr_Ser-Thr"/>
    <property type="match status" value="1"/>
</dbReference>
<dbReference type="AlphaFoldDB" id="A0A8H5CYA1"/>
<keyword evidence="3" id="KW-0418">Kinase</keyword>
<keyword evidence="2" id="KW-0547">Nucleotide-binding</keyword>
<feature type="region of interest" description="Disordered" evidence="5">
    <location>
        <begin position="221"/>
        <end position="241"/>
    </location>
</feature>
<keyword evidence="8" id="KW-1185">Reference proteome</keyword>
<dbReference type="PROSITE" id="PS00108">
    <property type="entry name" value="PROTEIN_KINASE_ST"/>
    <property type="match status" value="1"/>
</dbReference>
<organism evidence="7 8">
    <name type="scientific">Leucocoprinus leucothites</name>
    <dbReference type="NCBI Taxonomy" id="201217"/>
    <lineage>
        <taxon>Eukaryota</taxon>
        <taxon>Fungi</taxon>
        <taxon>Dikarya</taxon>
        <taxon>Basidiomycota</taxon>
        <taxon>Agaricomycotina</taxon>
        <taxon>Agaricomycetes</taxon>
        <taxon>Agaricomycetidae</taxon>
        <taxon>Agaricales</taxon>
        <taxon>Agaricineae</taxon>
        <taxon>Agaricaceae</taxon>
        <taxon>Leucocoprinus</taxon>
    </lineage>
</organism>
<evidence type="ECO:0000313" key="8">
    <source>
        <dbReference type="Proteomes" id="UP000559027"/>
    </source>
</evidence>
<dbReference type="PANTHER" id="PTHR44329:SF288">
    <property type="entry name" value="MITOGEN-ACTIVATED PROTEIN KINASE KINASE KINASE 20"/>
    <property type="match status" value="1"/>
</dbReference>
<dbReference type="EMBL" id="JAACJO010000017">
    <property type="protein sequence ID" value="KAF5349268.1"/>
    <property type="molecule type" value="Genomic_DNA"/>
</dbReference>
<dbReference type="Proteomes" id="UP000559027">
    <property type="component" value="Unassembled WGS sequence"/>
</dbReference>
<feature type="domain" description="Protein kinase" evidence="6">
    <location>
        <begin position="229"/>
        <end position="488"/>
    </location>
</feature>